<evidence type="ECO:0000259" key="3">
    <source>
        <dbReference type="Pfam" id="PF05368"/>
    </source>
</evidence>
<feature type="domain" description="NmrA-like" evidence="3">
    <location>
        <begin position="3"/>
        <end position="269"/>
    </location>
</feature>
<proteinExistence type="inferred from homology"/>
<evidence type="ECO:0000256" key="1">
    <source>
        <dbReference type="ARBA" id="ARBA00006328"/>
    </source>
</evidence>
<evidence type="ECO:0000313" key="4">
    <source>
        <dbReference type="EMBL" id="OJJ57350.1"/>
    </source>
</evidence>
<dbReference type="Proteomes" id="UP000184356">
    <property type="component" value="Unassembled WGS sequence"/>
</dbReference>
<dbReference type="AlphaFoldDB" id="A0A1L9TD39"/>
<dbReference type="PANTHER" id="PTHR42748">
    <property type="entry name" value="NITROGEN METABOLITE REPRESSION PROTEIN NMRA FAMILY MEMBER"/>
    <property type="match status" value="1"/>
</dbReference>
<dbReference type="OrthoDB" id="9997102at2759"/>
<dbReference type="RefSeq" id="XP_040701156.1">
    <property type="nucleotide sequence ID" value="XM_040842381.1"/>
</dbReference>
<dbReference type="Gene3D" id="3.90.25.10">
    <property type="entry name" value="UDP-galactose 4-epimerase, domain 1"/>
    <property type="match status" value="1"/>
</dbReference>
<dbReference type="PANTHER" id="PTHR42748:SF7">
    <property type="entry name" value="NMRA LIKE REDOX SENSOR 1-RELATED"/>
    <property type="match status" value="1"/>
</dbReference>
<evidence type="ECO:0000256" key="2">
    <source>
        <dbReference type="ARBA" id="ARBA00022857"/>
    </source>
</evidence>
<dbReference type="VEuPathDB" id="FungiDB:ASPSYDRAFT_154577"/>
<dbReference type="GeneID" id="63758454"/>
<dbReference type="InterPro" id="IPR008030">
    <property type="entry name" value="NmrA-like"/>
</dbReference>
<keyword evidence="5" id="KW-1185">Reference proteome</keyword>
<comment type="similarity">
    <text evidence="1">Belongs to the NmrA-type oxidoreductase family.</text>
</comment>
<dbReference type="InterPro" id="IPR036291">
    <property type="entry name" value="NAD(P)-bd_dom_sf"/>
</dbReference>
<dbReference type="STRING" id="1036612.A0A1L9TD39"/>
<dbReference type="SUPFAM" id="SSF51735">
    <property type="entry name" value="NAD(P)-binding Rossmann-fold domains"/>
    <property type="match status" value="1"/>
</dbReference>
<dbReference type="Pfam" id="PF05368">
    <property type="entry name" value="NmrA"/>
    <property type="match status" value="1"/>
</dbReference>
<organism evidence="4 5">
    <name type="scientific">Aspergillus sydowii CBS 593.65</name>
    <dbReference type="NCBI Taxonomy" id="1036612"/>
    <lineage>
        <taxon>Eukaryota</taxon>
        <taxon>Fungi</taxon>
        <taxon>Dikarya</taxon>
        <taxon>Ascomycota</taxon>
        <taxon>Pezizomycotina</taxon>
        <taxon>Eurotiomycetes</taxon>
        <taxon>Eurotiomycetidae</taxon>
        <taxon>Eurotiales</taxon>
        <taxon>Aspergillaceae</taxon>
        <taxon>Aspergillus</taxon>
        <taxon>Aspergillus subgen. Nidulantes</taxon>
    </lineage>
</organism>
<reference evidence="5" key="1">
    <citation type="journal article" date="2017" name="Genome Biol.">
        <title>Comparative genomics reveals high biological diversity and specific adaptations in the industrially and medically important fungal genus Aspergillus.</title>
        <authorList>
            <person name="de Vries R.P."/>
            <person name="Riley R."/>
            <person name="Wiebenga A."/>
            <person name="Aguilar-Osorio G."/>
            <person name="Amillis S."/>
            <person name="Uchima C.A."/>
            <person name="Anderluh G."/>
            <person name="Asadollahi M."/>
            <person name="Askin M."/>
            <person name="Barry K."/>
            <person name="Battaglia E."/>
            <person name="Bayram O."/>
            <person name="Benocci T."/>
            <person name="Braus-Stromeyer S.A."/>
            <person name="Caldana C."/>
            <person name="Canovas D."/>
            <person name="Cerqueira G.C."/>
            <person name="Chen F."/>
            <person name="Chen W."/>
            <person name="Choi C."/>
            <person name="Clum A."/>
            <person name="Dos Santos R.A."/>
            <person name="Damasio A.R."/>
            <person name="Diallinas G."/>
            <person name="Emri T."/>
            <person name="Fekete E."/>
            <person name="Flipphi M."/>
            <person name="Freyberg S."/>
            <person name="Gallo A."/>
            <person name="Gournas C."/>
            <person name="Habgood R."/>
            <person name="Hainaut M."/>
            <person name="Harispe M.L."/>
            <person name="Henrissat B."/>
            <person name="Hilden K.S."/>
            <person name="Hope R."/>
            <person name="Hossain A."/>
            <person name="Karabika E."/>
            <person name="Karaffa L."/>
            <person name="Karanyi Z."/>
            <person name="Krasevec N."/>
            <person name="Kuo A."/>
            <person name="Kusch H."/>
            <person name="LaButti K."/>
            <person name="Lagendijk E.L."/>
            <person name="Lapidus A."/>
            <person name="Levasseur A."/>
            <person name="Lindquist E."/>
            <person name="Lipzen A."/>
            <person name="Logrieco A.F."/>
            <person name="MacCabe A."/>
            <person name="Maekelae M.R."/>
            <person name="Malavazi I."/>
            <person name="Melin P."/>
            <person name="Meyer V."/>
            <person name="Mielnichuk N."/>
            <person name="Miskei M."/>
            <person name="Molnar A.P."/>
            <person name="Mule G."/>
            <person name="Ngan C.Y."/>
            <person name="Orejas M."/>
            <person name="Orosz E."/>
            <person name="Ouedraogo J.P."/>
            <person name="Overkamp K.M."/>
            <person name="Park H.-S."/>
            <person name="Perrone G."/>
            <person name="Piumi F."/>
            <person name="Punt P.J."/>
            <person name="Ram A.F."/>
            <person name="Ramon A."/>
            <person name="Rauscher S."/>
            <person name="Record E."/>
            <person name="Riano-Pachon D.M."/>
            <person name="Robert V."/>
            <person name="Roehrig J."/>
            <person name="Ruller R."/>
            <person name="Salamov A."/>
            <person name="Salih N.S."/>
            <person name="Samson R.A."/>
            <person name="Sandor E."/>
            <person name="Sanguinetti M."/>
            <person name="Schuetze T."/>
            <person name="Sepcic K."/>
            <person name="Shelest E."/>
            <person name="Sherlock G."/>
            <person name="Sophianopoulou V."/>
            <person name="Squina F.M."/>
            <person name="Sun H."/>
            <person name="Susca A."/>
            <person name="Todd R.B."/>
            <person name="Tsang A."/>
            <person name="Unkles S.E."/>
            <person name="van de Wiele N."/>
            <person name="van Rossen-Uffink D."/>
            <person name="Oliveira J.V."/>
            <person name="Vesth T.C."/>
            <person name="Visser J."/>
            <person name="Yu J.-H."/>
            <person name="Zhou M."/>
            <person name="Andersen M.R."/>
            <person name="Archer D.B."/>
            <person name="Baker S.E."/>
            <person name="Benoit I."/>
            <person name="Brakhage A.A."/>
            <person name="Braus G.H."/>
            <person name="Fischer R."/>
            <person name="Frisvad J.C."/>
            <person name="Goldman G.H."/>
            <person name="Houbraken J."/>
            <person name="Oakley B."/>
            <person name="Pocsi I."/>
            <person name="Scazzocchio C."/>
            <person name="Seiboth B."/>
            <person name="vanKuyk P.A."/>
            <person name="Wortman J."/>
            <person name="Dyer P.S."/>
            <person name="Grigoriev I.V."/>
        </authorList>
    </citation>
    <scope>NUCLEOTIDE SEQUENCE [LARGE SCALE GENOMIC DNA]</scope>
    <source>
        <strain evidence="5">CBS 593.65</strain>
    </source>
</reference>
<dbReference type="Gene3D" id="3.40.50.720">
    <property type="entry name" value="NAD(P)-binding Rossmann-like Domain"/>
    <property type="match status" value="1"/>
</dbReference>
<protein>
    <recommendedName>
        <fullName evidence="3">NmrA-like domain-containing protein</fullName>
    </recommendedName>
</protein>
<sequence>MATILITGATGKQGGSTIKSLLSRNAPFEILAKLAALSPRIKLVEGDLGNPAGIFQNAQRLTKAPIWGVYSVQAAIGSTTEETQGKALIDESIHQGVKFFVYSSVDRGGDSHSFNNPTTIPHFIKKHNIEHHLVDRTTRNRNTNNSSMDWAILRPVAFFENLTPDFFGRVFATCFKTALKGKPLQFVATSDIGFFAADAFLNPDTYKGKAISLAGDELTFEGMSLVFEQKTGRTLPMAFRPLCSLFMAAVKDMGYMFRWFHEHGYKADILKLRAMNPGMKDFATWLETESAFSMTK</sequence>
<dbReference type="InterPro" id="IPR051164">
    <property type="entry name" value="NmrA-like_oxidored"/>
</dbReference>
<dbReference type="EMBL" id="KV878588">
    <property type="protein sequence ID" value="OJJ57350.1"/>
    <property type="molecule type" value="Genomic_DNA"/>
</dbReference>
<keyword evidence="2" id="KW-0521">NADP</keyword>
<gene>
    <name evidence="4" type="ORF">ASPSYDRAFT_154577</name>
</gene>
<accession>A0A1L9TD39</accession>
<name>A0A1L9TD39_9EURO</name>
<evidence type="ECO:0000313" key="5">
    <source>
        <dbReference type="Proteomes" id="UP000184356"/>
    </source>
</evidence>
<dbReference type="GO" id="GO:0005634">
    <property type="term" value="C:nucleus"/>
    <property type="evidence" value="ECO:0007669"/>
    <property type="project" value="TreeGrafter"/>
</dbReference>